<proteinExistence type="inferred from homology"/>
<dbReference type="CDD" id="cd02021">
    <property type="entry name" value="GntK"/>
    <property type="match status" value="1"/>
</dbReference>
<dbReference type="EMBL" id="BAABGJ010000019">
    <property type="protein sequence ID" value="GAA4341021.1"/>
    <property type="molecule type" value="Genomic_DNA"/>
</dbReference>
<evidence type="ECO:0000313" key="11">
    <source>
        <dbReference type="Proteomes" id="UP001500975"/>
    </source>
</evidence>
<evidence type="ECO:0000256" key="5">
    <source>
        <dbReference type="ARBA" id="ARBA00022741"/>
    </source>
</evidence>
<evidence type="ECO:0000256" key="9">
    <source>
        <dbReference type="RuleBase" id="RU363066"/>
    </source>
</evidence>
<dbReference type="RefSeq" id="WP_345537752.1">
    <property type="nucleotide sequence ID" value="NZ_BAABGJ010000019.1"/>
</dbReference>
<protein>
    <recommendedName>
        <fullName evidence="3 9">Gluconokinase</fullName>
        <ecNumber evidence="3 9">2.7.1.12</ecNumber>
    </recommendedName>
</protein>
<evidence type="ECO:0000256" key="4">
    <source>
        <dbReference type="ARBA" id="ARBA00022679"/>
    </source>
</evidence>
<evidence type="ECO:0000256" key="8">
    <source>
        <dbReference type="ARBA" id="ARBA00048090"/>
    </source>
</evidence>
<evidence type="ECO:0000256" key="1">
    <source>
        <dbReference type="ARBA" id="ARBA00004761"/>
    </source>
</evidence>
<evidence type="ECO:0000313" key="10">
    <source>
        <dbReference type="EMBL" id="GAA4341021.1"/>
    </source>
</evidence>
<dbReference type="EC" id="2.7.1.12" evidence="3 9"/>
<dbReference type="InterPro" id="IPR027417">
    <property type="entry name" value="P-loop_NTPase"/>
</dbReference>
<evidence type="ECO:0000256" key="6">
    <source>
        <dbReference type="ARBA" id="ARBA00022777"/>
    </source>
</evidence>
<dbReference type="SUPFAM" id="SSF52540">
    <property type="entry name" value="P-loop containing nucleoside triphosphate hydrolases"/>
    <property type="match status" value="1"/>
</dbReference>
<evidence type="ECO:0000256" key="2">
    <source>
        <dbReference type="ARBA" id="ARBA00008420"/>
    </source>
</evidence>
<organism evidence="10 11">
    <name type="scientific">Variovorax defluvii</name>
    <dbReference type="NCBI Taxonomy" id="913761"/>
    <lineage>
        <taxon>Bacteria</taxon>
        <taxon>Pseudomonadati</taxon>
        <taxon>Pseudomonadota</taxon>
        <taxon>Betaproteobacteria</taxon>
        <taxon>Burkholderiales</taxon>
        <taxon>Comamonadaceae</taxon>
        <taxon>Variovorax</taxon>
    </lineage>
</organism>
<comment type="pathway">
    <text evidence="1">Carbohydrate acid metabolism.</text>
</comment>
<dbReference type="NCBIfam" id="TIGR01313">
    <property type="entry name" value="therm_gnt_kin"/>
    <property type="match status" value="1"/>
</dbReference>
<comment type="similarity">
    <text evidence="2 9">Belongs to the gluconokinase GntK/GntV family.</text>
</comment>
<name>A0ABP8HLK9_9BURK</name>
<dbReference type="PANTHER" id="PTHR43442">
    <property type="entry name" value="GLUCONOKINASE-RELATED"/>
    <property type="match status" value="1"/>
</dbReference>
<comment type="caution">
    <text evidence="10">The sequence shown here is derived from an EMBL/GenBank/DDBJ whole genome shotgun (WGS) entry which is preliminary data.</text>
</comment>
<comment type="catalytic activity">
    <reaction evidence="8 9">
        <text>D-gluconate + ATP = 6-phospho-D-gluconate + ADP + H(+)</text>
        <dbReference type="Rhea" id="RHEA:19433"/>
        <dbReference type="ChEBI" id="CHEBI:15378"/>
        <dbReference type="ChEBI" id="CHEBI:18391"/>
        <dbReference type="ChEBI" id="CHEBI:30616"/>
        <dbReference type="ChEBI" id="CHEBI:58759"/>
        <dbReference type="ChEBI" id="CHEBI:456216"/>
        <dbReference type="EC" id="2.7.1.12"/>
    </reaction>
</comment>
<keyword evidence="5 9" id="KW-0547">Nucleotide-binding</keyword>
<dbReference type="InterPro" id="IPR006001">
    <property type="entry name" value="Therm_gnt_kin"/>
</dbReference>
<dbReference type="Proteomes" id="UP001500975">
    <property type="component" value="Unassembled WGS sequence"/>
</dbReference>
<sequence length="181" mass="19340">MQEIYLSSPKPGPWRLVVMGVSGCGKSSMGAALARALGLPLVEGDDFHSPESVSKMRAGTPLTDADRAGWLDRLGQELAAHAGDGVVLSCSALKRDYRDRLRVAAPGLRFIFMELTREEAERRVAGRSAHFFATSLVENQFATLESPVGEPGVLAVDATAPIEPLVAQVQAWLNAETPAGR</sequence>
<keyword evidence="4 9" id="KW-0808">Transferase</keyword>
<keyword evidence="11" id="KW-1185">Reference proteome</keyword>
<dbReference type="Pfam" id="PF13671">
    <property type="entry name" value="AAA_33"/>
    <property type="match status" value="1"/>
</dbReference>
<evidence type="ECO:0000256" key="3">
    <source>
        <dbReference type="ARBA" id="ARBA00012054"/>
    </source>
</evidence>
<evidence type="ECO:0000256" key="7">
    <source>
        <dbReference type="ARBA" id="ARBA00022840"/>
    </source>
</evidence>
<reference evidence="11" key="1">
    <citation type="journal article" date="2019" name="Int. J. Syst. Evol. Microbiol.">
        <title>The Global Catalogue of Microorganisms (GCM) 10K type strain sequencing project: providing services to taxonomists for standard genome sequencing and annotation.</title>
        <authorList>
            <consortium name="The Broad Institute Genomics Platform"/>
            <consortium name="The Broad Institute Genome Sequencing Center for Infectious Disease"/>
            <person name="Wu L."/>
            <person name="Ma J."/>
        </authorList>
    </citation>
    <scope>NUCLEOTIDE SEQUENCE [LARGE SCALE GENOMIC DNA]</scope>
    <source>
        <strain evidence="11">JCM 17804</strain>
    </source>
</reference>
<gene>
    <name evidence="10" type="ORF">GCM10023165_21360</name>
</gene>
<dbReference type="PANTHER" id="PTHR43442:SF3">
    <property type="entry name" value="GLUCONOKINASE-RELATED"/>
    <property type="match status" value="1"/>
</dbReference>
<accession>A0ABP8HLK9</accession>
<keyword evidence="7 9" id="KW-0067">ATP-binding</keyword>
<dbReference type="Gene3D" id="3.40.50.300">
    <property type="entry name" value="P-loop containing nucleotide triphosphate hydrolases"/>
    <property type="match status" value="1"/>
</dbReference>
<keyword evidence="6 9" id="KW-0418">Kinase</keyword>